<dbReference type="PANTHER" id="PTHR37937">
    <property type="entry name" value="CONJUGATIVE TRANSFER: DNA TRANSPORT"/>
    <property type="match status" value="1"/>
</dbReference>
<dbReference type="Proteomes" id="UP000251842">
    <property type="component" value="Chromosome"/>
</dbReference>
<name>A0A344J656_9GAMM</name>
<dbReference type="GO" id="GO:0005886">
    <property type="term" value="C:plasma membrane"/>
    <property type="evidence" value="ECO:0007669"/>
    <property type="project" value="UniProtKB-SubCell"/>
</dbReference>
<organism evidence="8 9">
    <name type="scientific">Solilutibacter oculi</name>
    <dbReference type="NCBI Taxonomy" id="2698682"/>
    <lineage>
        <taxon>Bacteria</taxon>
        <taxon>Pseudomonadati</taxon>
        <taxon>Pseudomonadota</taxon>
        <taxon>Gammaproteobacteria</taxon>
        <taxon>Lysobacterales</taxon>
        <taxon>Lysobacteraceae</taxon>
        <taxon>Solilutibacter</taxon>
    </lineage>
</organism>
<dbReference type="RefSeq" id="WP_112926729.1">
    <property type="nucleotide sequence ID" value="NZ_CP029556.1"/>
</dbReference>
<protein>
    <submittedName>
        <fullName evidence="8">Type VI secretion protein</fullName>
    </submittedName>
</protein>
<evidence type="ECO:0000256" key="3">
    <source>
        <dbReference type="ARBA" id="ARBA00022475"/>
    </source>
</evidence>
<sequence length="564" mass="62702">MKTGKSVFVLCAWLVAMVAGVYFSGMFVQMLIGVRAPLAFDTWWSYWQAIDTSRMQPYAGKVKLAGALGFGTPLLLWSGLLVLALKPAQRALHGDARFAGKGDLARRGLFDEDEGRSIVVGRYGRRLLRFPGQQFVIIAAPTRSGKGVGIVIPNLLEYSDSVVVLDIKQENFRLTSGWRASQGQDVFLFNPFAEDRRTHRWNPLSYVSRDPAFRVSDLQGIAAMLYPDGADDQKFWVGQARNAFLAFALYLFDNHDHEIACGLPEAHAAFPTLGRIHRLSTGDGNDLRAHLQSLAARPFIGSACRTAFASLLSQANETFASIIGTFKEPLNAWINPVLDAATSGNDFWLTEVRRRRMTVYIGIQPDKLAEARLIVNLFFSQLVSLNTRELPQDNAGLKHQCLLLMDEFTSIGKVEIIASAAGYMAGYNLRLLPIIQSMSQLDATYGKETARTLITNHAMQVIYAPRVQQDAEDYSQMLGYTTLRKRNRSRSQGAQGSVTVSEAEERRALMLPQELKAMAADREVILCEGLTHPVMAGKIRYYEDARFTRRLLPAVPVPTLDVMG</sequence>
<keyword evidence="6 7" id="KW-0472">Membrane</keyword>
<dbReference type="SUPFAM" id="SSF52540">
    <property type="entry name" value="P-loop containing nucleoside triphosphate hydrolases"/>
    <property type="match status" value="1"/>
</dbReference>
<feature type="transmembrane region" description="Helical" evidence="7">
    <location>
        <begin position="7"/>
        <end position="32"/>
    </location>
</feature>
<dbReference type="InterPro" id="IPR003688">
    <property type="entry name" value="TraG/VirD4"/>
</dbReference>
<keyword evidence="9" id="KW-1185">Reference proteome</keyword>
<proteinExistence type="inferred from homology"/>
<evidence type="ECO:0000256" key="6">
    <source>
        <dbReference type="ARBA" id="ARBA00023136"/>
    </source>
</evidence>
<dbReference type="EMBL" id="CP029556">
    <property type="protein sequence ID" value="AXA84516.1"/>
    <property type="molecule type" value="Genomic_DNA"/>
</dbReference>
<dbReference type="PANTHER" id="PTHR37937:SF1">
    <property type="entry name" value="CONJUGATIVE TRANSFER: DNA TRANSPORT"/>
    <property type="match status" value="1"/>
</dbReference>
<dbReference type="CDD" id="cd01127">
    <property type="entry name" value="TrwB_TraG_TraD_VirD4"/>
    <property type="match status" value="1"/>
</dbReference>
<gene>
    <name evidence="8" type="ORF">DCD74_07295</name>
</gene>
<dbReference type="Pfam" id="PF02534">
    <property type="entry name" value="T4SS-DNA_transf"/>
    <property type="match status" value="1"/>
</dbReference>
<dbReference type="KEGG" id="lue:DCD74_07295"/>
<evidence type="ECO:0000256" key="1">
    <source>
        <dbReference type="ARBA" id="ARBA00004651"/>
    </source>
</evidence>
<dbReference type="InterPro" id="IPR051539">
    <property type="entry name" value="T4SS-coupling_protein"/>
</dbReference>
<evidence type="ECO:0000256" key="5">
    <source>
        <dbReference type="ARBA" id="ARBA00022989"/>
    </source>
</evidence>
<dbReference type="OrthoDB" id="9759295at2"/>
<evidence type="ECO:0000313" key="9">
    <source>
        <dbReference type="Proteomes" id="UP000251842"/>
    </source>
</evidence>
<comment type="similarity">
    <text evidence="2">Belongs to the VirD4/TraG family.</text>
</comment>
<evidence type="ECO:0000256" key="2">
    <source>
        <dbReference type="ARBA" id="ARBA00008806"/>
    </source>
</evidence>
<dbReference type="AlphaFoldDB" id="A0A344J656"/>
<evidence type="ECO:0000256" key="7">
    <source>
        <dbReference type="SAM" id="Phobius"/>
    </source>
</evidence>
<reference evidence="9" key="1">
    <citation type="submission" date="2018-05" db="EMBL/GenBank/DDBJ databases">
        <title>Luteimonas pekinense sp. nov., isolated from human Meibomian gland secretions, Beijing, China.</title>
        <authorList>
            <person name="Wen T."/>
            <person name="Bai H."/>
            <person name="Lv H."/>
        </authorList>
    </citation>
    <scope>NUCLEOTIDE SEQUENCE [LARGE SCALE GENOMIC DNA]</scope>
    <source>
        <strain evidence="9">83-4</strain>
    </source>
</reference>
<keyword evidence="4 7" id="KW-0812">Transmembrane</keyword>
<keyword evidence="5 7" id="KW-1133">Transmembrane helix</keyword>
<comment type="subcellular location">
    <subcellularLocation>
        <location evidence="1">Cell membrane</location>
        <topology evidence="1">Multi-pass membrane protein</topology>
    </subcellularLocation>
</comment>
<dbReference type="InterPro" id="IPR027417">
    <property type="entry name" value="P-loop_NTPase"/>
</dbReference>
<keyword evidence="3" id="KW-1003">Cell membrane</keyword>
<evidence type="ECO:0000313" key="8">
    <source>
        <dbReference type="EMBL" id="AXA84516.1"/>
    </source>
</evidence>
<accession>A0A344J656</accession>
<evidence type="ECO:0000256" key="4">
    <source>
        <dbReference type="ARBA" id="ARBA00022692"/>
    </source>
</evidence>
<dbReference type="Gene3D" id="3.40.50.300">
    <property type="entry name" value="P-loop containing nucleotide triphosphate hydrolases"/>
    <property type="match status" value="1"/>
</dbReference>